<feature type="transmembrane region" description="Helical" evidence="3">
    <location>
        <begin position="145"/>
        <end position="162"/>
    </location>
</feature>
<keyword evidence="3" id="KW-0812">Transmembrane</keyword>
<dbReference type="RefSeq" id="WP_165144842.1">
    <property type="nucleotide sequence ID" value="NZ_JAEHFQ010000001.1"/>
</dbReference>
<feature type="transmembrane region" description="Helical" evidence="3">
    <location>
        <begin position="34"/>
        <end position="52"/>
    </location>
</feature>
<evidence type="ECO:0000313" key="6">
    <source>
        <dbReference type="Proteomes" id="UP000650605"/>
    </source>
</evidence>
<dbReference type="EMBL" id="JAEHFQ010000001">
    <property type="protein sequence ID" value="MBM0631978.1"/>
    <property type="molecule type" value="Genomic_DNA"/>
</dbReference>
<organism evidence="5 6">
    <name type="scientific">Paenibacillus polymyxa</name>
    <name type="common">Bacillus polymyxa</name>
    <dbReference type="NCBI Taxonomy" id="1406"/>
    <lineage>
        <taxon>Bacteria</taxon>
        <taxon>Bacillati</taxon>
        <taxon>Bacillota</taxon>
        <taxon>Bacilli</taxon>
        <taxon>Bacillales</taxon>
        <taxon>Paenibacillaceae</taxon>
        <taxon>Paenibacillus</taxon>
    </lineage>
</organism>
<gene>
    <name evidence="5" type="ORF">JDW19_02395</name>
</gene>
<feature type="transmembrane region" description="Helical" evidence="3">
    <location>
        <begin position="310"/>
        <end position="331"/>
    </location>
</feature>
<feature type="transmembrane region" description="Helical" evidence="3">
    <location>
        <begin position="12"/>
        <end position="28"/>
    </location>
</feature>
<reference evidence="5" key="1">
    <citation type="submission" date="2020-12" db="EMBL/GenBank/DDBJ databases">
        <title>Paenibacillus polymyxa LMG 27872: a double-edged sword.</title>
        <authorList>
            <person name="Langendries S."/>
            <person name="Garcia Mendez S."/>
            <person name="Beirinckx S."/>
            <person name="Viaene T."/>
            <person name="Baeyen S."/>
            <person name="Goeminne G."/>
            <person name="Willems A."/>
            <person name="Debode J."/>
            <person name="Goormachtig S."/>
        </authorList>
    </citation>
    <scope>NUCLEOTIDE SEQUENCE</scope>
    <source>
        <strain evidence="5">LMG 27872</strain>
    </source>
</reference>
<dbReference type="AlphaFoldDB" id="A0A8I1IP82"/>
<dbReference type="Proteomes" id="UP000650605">
    <property type="component" value="Unassembled WGS sequence"/>
</dbReference>
<dbReference type="Pfam" id="PF01757">
    <property type="entry name" value="Acyl_transf_3"/>
    <property type="match status" value="1"/>
</dbReference>
<dbReference type="InterPro" id="IPR052734">
    <property type="entry name" value="Nod_factor_acetyltransferase"/>
</dbReference>
<protein>
    <submittedName>
        <fullName evidence="5">Acyltransferase family protein</fullName>
    </submittedName>
</protein>
<keyword evidence="3" id="KW-1133">Transmembrane helix</keyword>
<keyword evidence="3" id="KW-0472">Membrane</keyword>
<evidence type="ECO:0000256" key="3">
    <source>
        <dbReference type="SAM" id="Phobius"/>
    </source>
</evidence>
<comment type="similarity">
    <text evidence="2">Belongs to the acyltransferase 3 family.</text>
</comment>
<feature type="domain" description="Acyltransferase 3" evidence="4">
    <location>
        <begin position="8"/>
        <end position="322"/>
    </location>
</feature>
<feature type="transmembrane region" description="Helical" evidence="3">
    <location>
        <begin position="168"/>
        <end position="189"/>
    </location>
</feature>
<evidence type="ECO:0000256" key="1">
    <source>
        <dbReference type="ARBA" id="ARBA00004370"/>
    </source>
</evidence>
<dbReference type="GO" id="GO:0016747">
    <property type="term" value="F:acyltransferase activity, transferring groups other than amino-acyl groups"/>
    <property type="evidence" value="ECO:0007669"/>
    <property type="project" value="InterPro"/>
</dbReference>
<evidence type="ECO:0000259" key="4">
    <source>
        <dbReference type="Pfam" id="PF01757"/>
    </source>
</evidence>
<comment type="caution">
    <text evidence="5">The sequence shown here is derived from an EMBL/GenBank/DDBJ whole genome shotgun (WGS) entry which is preliminary data.</text>
</comment>
<proteinExistence type="inferred from homology"/>
<feature type="transmembrane region" description="Helical" evidence="3">
    <location>
        <begin position="72"/>
        <end position="89"/>
    </location>
</feature>
<feature type="transmembrane region" description="Helical" evidence="3">
    <location>
        <begin position="271"/>
        <end position="290"/>
    </location>
</feature>
<feature type="transmembrane region" description="Helical" evidence="3">
    <location>
        <begin position="201"/>
        <end position="219"/>
    </location>
</feature>
<keyword evidence="5" id="KW-0012">Acyltransferase</keyword>
<evidence type="ECO:0000256" key="2">
    <source>
        <dbReference type="ARBA" id="ARBA00007400"/>
    </source>
</evidence>
<comment type="subcellular location">
    <subcellularLocation>
        <location evidence="1">Membrane</location>
    </subcellularLocation>
</comment>
<evidence type="ECO:0000313" key="5">
    <source>
        <dbReference type="EMBL" id="MBM0631978.1"/>
    </source>
</evidence>
<accession>A0A8I1IP82</accession>
<feature type="transmembrane region" description="Helical" evidence="3">
    <location>
        <begin position="239"/>
        <end position="259"/>
    </location>
</feature>
<keyword evidence="5" id="KW-0808">Transferase</keyword>
<feature type="transmembrane region" description="Helical" evidence="3">
    <location>
        <begin position="120"/>
        <end position="138"/>
    </location>
</feature>
<dbReference type="InterPro" id="IPR002656">
    <property type="entry name" value="Acyl_transf_3_dom"/>
</dbReference>
<name>A0A8I1IP82_PAEPO</name>
<dbReference type="PANTHER" id="PTHR37312:SF1">
    <property type="entry name" value="MEMBRANE-BOUND ACYLTRANSFERASE YKRP-RELATED"/>
    <property type="match status" value="1"/>
</dbReference>
<dbReference type="PANTHER" id="PTHR37312">
    <property type="entry name" value="MEMBRANE-BOUND ACYLTRANSFERASE YKRP-RELATED"/>
    <property type="match status" value="1"/>
</dbReference>
<sequence length="352" mass="40475">MNASRRIEWLDIAKGIAIILVVIGHSPATPEMKSIIYAFHIPLFFFLSGFVFNPKKNNDTPKFIFHKIKILAVPYFVFSLIGYLIYILWEKDVFSTNFSTYAIIKGFIIASATTMKIDTVLWFLPCLFIVQLLFHFITKISINQTYLVIIIIASSILGHYYSELSKVRLPWFIDASFTALVFFGVGFIFKTHNDFIEKRISRYNTEILIGSALLLYIFSKLNSKLSSVDMFGLVYHNYFYYYLAAFFGIIFCIVISKIINQSKSLSFIGKTTILIFAFHSHMFVILNFFLGSIRTEFNLTFVVTSSLKWSMLYTSLSIILLIPIIIIVNIISTAVKNKRVKTLSLQQEPTLL</sequence>